<protein>
    <submittedName>
        <fullName evidence="1">Histidine phosphatase family protein</fullName>
    </submittedName>
</protein>
<organism evidence="1 2">
    <name type="scientific">Candidatus Thiodiazotropha taylori</name>
    <dbReference type="NCBI Taxonomy" id="2792791"/>
    <lineage>
        <taxon>Bacteria</taxon>
        <taxon>Pseudomonadati</taxon>
        <taxon>Pseudomonadota</taxon>
        <taxon>Gammaproteobacteria</taxon>
        <taxon>Chromatiales</taxon>
        <taxon>Sedimenticolaceae</taxon>
        <taxon>Candidatus Thiodiazotropha</taxon>
    </lineage>
</organism>
<dbReference type="AlphaFoldDB" id="A0A944QTH8"/>
<reference evidence="1 2" key="1">
    <citation type="submission" date="2021-05" db="EMBL/GenBank/DDBJ databases">
        <title>Genetic and Functional Diversity in Clade A Lucinid endosymbionts from the Bahamas.</title>
        <authorList>
            <person name="Giani N.M."/>
            <person name="Engel A.S."/>
            <person name="Campbell B.J."/>
        </authorList>
    </citation>
    <scope>NUCLEOTIDE SEQUENCE [LARGE SCALE GENOMIC DNA]</scope>
    <source>
        <strain evidence="1">LUC16012Gg_MoonRockCtena</strain>
    </source>
</reference>
<gene>
    <name evidence="1" type="ORF">KME65_02225</name>
</gene>
<evidence type="ECO:0000313" key="2">
    <source>
        <dbReference type="Proteomes" id="UP000770889"/>
    </source>
</evidence>
<dbReference type="Pfam" id="PF00300">
    <property type="entry name" value="His_Phos_1"/>
    <property type="match status" value="1"/>
</dbReference>
<dbReference type="Gene3D" id="3.40.50.1240">
    <property type="entry name" value="Phosphoglycerate mutase-like"/>
    <property type="match status" value="1"/>
</dbReference>
<evidence type="ECO:0000313" key="1">
    <source>
        <dbReference type="EMBL" id="MBT2987755.1"/>
    </source>
</evidence>
<comment type="caution">
    <text evidence="1">The sequence shown here is derived from an EMBL/GenBank/DDBJ whole genome shotgun (WGS) entry which is preliminary data.</text>
</comment>
<accession>A0A944QTH8</accession>
<dbReference type="EMBL" id="JAHHGM010000002">
    <property type="protein sequence ID" value="MBT2987755.1"/>
    <property type="molecule type" value="Genomic_DNA"/>
</dbReference>
<dbReference type="InterPro" id="IPR013078">
    <property type="entry name" value="His_Pase_superF_clade-1"/>
</dbReference>
<dbReference type="CDD" id="cd07067">
    <property type="entry name" value="HP_PGM_like"/>
    <property type="match status" value="1"/>
</dbReference>
<proteinExistence type="predicted"/>
<sequence>MAHNIQSFRLAVAYVLDCGVQQAPAIARQAKRFLCFLLFAFTLGPQSGVAADDAELVAQLRNGGYTLYFRHVATDWSEQDRVSKAGDWLSCNDAKMRQLSDSGRADARRIGEAIRSLGIPVGEVLASPYCRTMETAKLFDVGPVIQSSDVMNLRSAGYFGGRDKIIARARRLLATLPAAGANRIVIGHGNVAREATPVYPEEGEGVVFRADGKGGFGVIARIPPRRWRRMLELGRPDQGDSIKR</sequence>
<name>A0A944QTH8_9GAMM</name>
<dbReference type="SUPFAM" id="SSF53254">
    <property type="entry name" value="Phosphoglycerate mutase-like"/>
    <property type="match status" value="1"/>
</dbReference>
<dbReference type="Proteomes" id="UP000770889">
    <property type="component" value="Unassembled WGS sequence"/>
</dbReference>
<dbReference type="InterPro" id="IPR029033">
    <property type="entry name" value="His_PPase_superfam"/>
</dbReference>